<evidence type="ECO:0000256" key="6">
    <source>
        <dbReference type="SAM" id="MobiDB-lite"/>
    </source>
</evidence>
<comment type="subcellular location">
    <subcellularLocation>
        <location evidence="1">Cytoplasm</location>
        <location evidence="1">Cell cortex</location>
    </subcellularLocation>
</comment>
<feature type="compositionally biased region" description="Basic and acidic residues" evidence="6">
    <location>
        <begin position="571"/>
        <end position="580"/>
    </location>
</feature>
<evidence type="ECO:0000256" key="5">
    <source>
        <dbReference type="ARBA" id="ARBA00023186"/>
    </source>
</evidence>
<dbReference type="PANTHER" id="PTHR12425:SF5">
    <property type="entry name" value="SYNEMBRYN"/>
    <property type="match status" value="1"/>
</dbReference>
<dbReference type="InterPro" id="IPR019318">
    <property type="entry name" value="Gua_nucleotide_exch_fac_Ric8"/>
</dbReference>
<dbReference type="Gene3D" id="1.25.10.10">
    <property type="entry name" value="Leucine-rich Repeat Variant"/>
    <property type="match status" value="1"/>
</dbReference>
<accession>A0A8S4D027</accession>
<dbReference type="Pfam" id="PF10165">
    <property type="entry name" value="Ric8"/>
    <property type="match status" value="3"/>
</dbReference>
<protein>
    <submittedName>
        <fullName evidence="7">(diamondback moth) hypothetical protein</fullName>
    </submittedName>
</protein>
<dbReference type="InterPro" id="IPR011989">
    <property type="entry name" value="ARM-like"/>
</dbReference>
<feature type="non-terminal residue" evidence="7">
    <location>
        <position position="716"/>
    </location>
</feature>
<reference evidence="7" key="1">
    <citation type="submission" date="2020-11" db="EMBL/GenBank/DDBJ databases">
        <authorList>
            <person name="Whiteford S."/>
        </authorList>
    </citation>
    <scope>NUCLEOTIDE SEQUENCE</scope>
</reference>
<evidence type="ECO:0000313" key="8">
    <source>
        <dbReference type="Proteomes" id="UP000653454"/>
    </source>
</evidence>
<feature type="compositionally biased region" description="Low complexity" evidence="6">
    <location>
        <begin position="500"/>
        <end position="511"/>
    </location>
</feature>
<name>A0A8S4D027_PLUXY</name>
<comment type="caution">
    <text evidence="7">The sequence shown here is derived from an EMBL/GenBank/DDBJ whole genome shotgun (WGS) entry which is preliminary data.</text>
</comment>
<keyword evidence="5" id="KW-0143">Chaperone</keyword>
<feature type="compositionally biased region" description="Basic and acidic residues" evidence="6">
    <location>
        <begin position="471"/>
        <end position="480"/>
    </location>
</feature>
<dbReference type="EMBL" id="CAJHNJ030000002">
    <property type="protein sequence ID" value="CAG9090124.1"/>
    <property type="molecule type" value="Genomic_DNA"/>
</dbReference>
<evidence type="ECO:0000256" key="3">
    <source>
        <dbReference type="ARBA" id="ARBA00022490"/>
    </source>
</evidence>
<dbReference type="Proteomes" id="UP000653454">
    <property type="component" value="Unassembled WGS sequence"/>
</dbReference>
<dbReference type="GO" id="GO:0005938">
    <property type="term" value="C:cell cortex"/>
    <property type="evidence" value="ECO:0007669"/>
    <property type="project" value="UniProtKB-SubCell"/>
</dbReference>
<dbReference type="GO" id="GO:0005085">
    <property type="term" value="F:guanyl-nucleotide exchange factor activity"/>
    <property type="evidence" value="ECO:0007669"/>
    <property type="project" value="UniProtKB-KW"/>
</dbReference>
<dbReference type="SUPFAM" id="SSF48371">
    <property type="entry name" value="ARM repeat"/>
    <property type="match status" value="1"/>
</dbReference>
<proteinExistence type="inferred from homology"/>
<feature type="region of interest" description="Disordered" evidence="6">
    <location>
        <begin position="450"/>
        <end position="657"/>
    </location>
</feature>
<dbReference type="GO" id="GO:0001965">
    <property type="term" value="F:G-protein alpha-subunit binding"/>
    <property type="evidence" value="ECO:0007669"/>
    <property type="project" value="TreeGrafter"/>
</dbReference>
<sequence>MEENEIGLISSGNLVEVSAILQNFLKQNENVTAFTNLSGNNRRVILWTSIFQHLQNSSSESIHALCLATIRVLSRDKTDIENLMCEKWITILIEKAGLYNFMKVDDEAMMSMTMPPQDIVVEAMKCLCNIAFNSEVARALCAHTSIAEGLVGRLRTYKEIAFKEDIMLFDMKLLFILTALRFDIRSKIKGELHGLDYLISCLGELLLEATVTSEGAAASTSSGLIEDDQHCLLSDKQQAIACEILKAMFNLVLQSSGEEAHESEEATYLKLMPVLTSLLHAHTSNEEKLMELRSNVANLLTSVPPSYYPFLTPELGDGERAQYMYEGRSMDALQSLVNLLQSRLTLTTNTTNQHENLSPILTVMIKGSRGCRAQRKYLRQVVLPPLRDVSLPPERGTALRNQLCRLLTTPVMSVRDLVAEFLFILCKENVGRMVKYTGFGNSAGHLAQKGLLGGPQASSQYSSSSEDSDTEEYRAAEPRIDPVVGCTRPPASNPFEGMTEEQASSQYSSSSEDSDTEEYRAAEPRIDPVVGCTRPPASNPFEGMTEEQKGLLGGPQASSQYSSSSEDSDTEEYRAAEPRIDPVVGCTRPPASNPFEGMTEEQRTEADSGAAARVRRASSASSQYSSSSEDSDTEEYRAAEPRIDPVVGCTRPPASNPFERMTEEQKEYEAMKLVNLFDRLVSHGVVRPAAVGADGRPRPVEHVCELRDHPPYRPSS</sequence>
<evidence type="ECO:0000256" key="1">
    <source>
        <dbReference type="ARBA" id="ARBA00004544"/>
    </source>
</evidence>
<dbReference type="InterPro" id="IPR008376">
    <property type="entry name" value="Chaperone_Ric-8_A/B"/>
</dbReference>
<evidence type="ECO:0000256" key="4">
    <source>
        <dbReference type="ARBA" id="ARBA00022658"/>
    </source>
</evidence>
<feature type="region of interest" description="Disordered" evidence="6">
    <location>
        <begin position="690"/>
        <end position="716"/>
    </location>
</feature>
<evidence type="ECO:0000256" key="2">
    <source>
        <dbReference type="ARBA" id="ARBA00009049"/>
    </source>
</evidence>
<feature type="compositionally biased region" description="Basic and acidic residues" evidence="6">
    <location>
        <begin position="634"/>
        <end position="643"/>
    </location>
</feature>
<feature type="compositionally biased region" description="Basic and acidic residues" evidence="6">
    <location>
        <begin position="695"/>
        <end position="716"/>
    </location>
</feature>
<dbReference type="PRINTS" id="PR01802">
    <property type="entry name" value="SYNEMBRYN"/>
</dbReference>
<keyword evidence="8" id="KW-1185">Reference proteome</keyword>
<feature type="compositionally biased region" description="Basic and acidic residues" evidence="6">
    <location>
        <begin position="517"/>
        <end position="526"/>
    </location>
</feature>
<comment type="similarity">
    <text evidence="2">Belongs to the synembryn family.</text>
</comment>
<feature type="compositionally biased region" description="Low complexity" evidence="6">
    <location>
        <begin position="607"/>
        <end position="628"/>
    </location>
</feature>
<dbReference type="PANTHER" id="PTHR12425">
    <property type="entry name" value="SYNEMBRYN"/>
    <property type="match status" value="1"/>
</dbReference>
<evidence type="ECO:0000313" key="7">
    <source>
        <dbReference type="EMBL" id="CAG9090124.1"/>
    </source>
</evidence>
<dbReference type="GO" id="GO:0007186">
    <property type="term" value="P:G protein-coupled receptor signaling pathway"/>
    <property type="evidence" value="ECO:0007669"/>
    <property type="project" value="TreeGrafter"/>
</dbReference>
<gene>
    <name evidence="7" type="ORF">PLXY2_LOCUS754</name>
</gene>
<keyword evidence="3" id="KW-0963">Cytoplasm</keyword>
<organism evidence="7 8">
    <name type="scientific">Plutella xylostella</name>
    <name type="common">Diamondback moth</name>
    <name type="synonym">Plutella maculipennis</name>
    <dbReference type="NCBI Taxonomy" id="51655"/>
    <lineage>
        <taxon>Eukaryota</taxon>
        <taxon>Metazoa</taxon>
        <taxon>Ecdysozoa</taxon>
        <taxon>Arthropoda</taxon>
        <taxon>Hexapoda</taxon>
        <taxon>Insecta</taxon>
        <taxon>Pterygota</taxon>
        <taxon>Neoptera</taxon>
        <taxon>Endopterygota</taxon>
        <taxon>Lepidoptera</taxon>
        <taxon>Glossata</taxon>
        <taxon>Ditrysia</taxon>
        <taxon>Yponomeutoidea</taxon>
        <taxon>Plutellidae</taxon>
        <taxon>Plutella</taxon>
    </lineage>
</organism>
<keyword evidence="4" id="KW-0344">Guanine-nucleotide releasing factor</keyword>
<dbReference type="AlphaFoldDB" id="A0A8S4D027"/>
<dbReference type="InterPro" id="IPR016024">
    <property type="entry name" value="ARM-type_fold"/>
</dbReference>